<reference evidence="1 2" key="1">
    <citation type="submission" date="2016-03" db="EMBL/GenBank/DDBJ databases">
        <title>Complete genome sequence of Thermococcus celer.</title>
        <authorList>
            <person name="Oger P.M."/>
        </authorList>
    </citation>
    <scope>NUCLEOTIDE SEQUENCE [LARGE SCALE GENOMIC DNA]</scope>
    <source>
        <strain evidence="1 2">Vu 13</strain>
    </source>
</reference>
<organism evidence="1 2">
    <name type="scientific">Thermococcus celer Vu 13 = JCM 8558</name>
    <dbReference type="NCBI Taxonomy" id="1293037"/>
    <lineage>
        <taxon>Archaea</taxon>
        <taxon>Methanobacteriati</taxon>
        <taxon>Methanobacteriota</taxon>
        <taxon>Thermococci</taxon>
        <taxon>Thermococcales</taxon>
        <taxon>Thermococcaceae</taxon>
        <taxon>Thermococcus</taxon>
    </lineage>
</organism>
<protein>
    <submittedName>
        <fullName evidence="1">Uncharacterized protein</fullName>
    </submittedName>
</protein>
<accession>A0A218P3Q1</accession>
<dbReference type="AlphaFoldDB" id="A0A218P3Q1"/>
<dbReference type="EMBL" id="CP014854">
    <property type="protein sequence ID" value="ASI99537.1"/>
    <property type="molecule type" value="Genomic_DNA"/>
</dbReference>
<evidence type="ECO:0000313" key="2">
    <source>
        <dbReference type="Proteomes" id="UP000197156"/>
    </source>
</evidence>
<dbReference type="KEGG" id="tce:A3L02_08170"/>
<name>A0A218P3Q1_THECE</name>
<evidence type="ECO:0000313" key="1">
    <source>
        <dbReference type="EMBL" id="ASI99537.1"/>
    </source>
</evidence>
<sequence>MNEASRLSYKLDGSTVKVNLRASFERLRAPMYMRVSDDDLRNRILDIVDSVVNEVSKEYGIEIELNKADIILH</sequence>
<dbReference type="GeneID" id="33324730"/>
<keyword evidence="2" id="KW-1185">Reference proteome</keyword>
<dbReference type="Proteomes" id="UP000197156">
    <property type="component" value="Chromosome"/>
</dbReference>
<gene>
    <name evidence="1" type="ORF">A3L02_08170</name>
</gene>
<proteinExistence type="predicted"/>
<dbReference type="RefSeq" id="WP_054834460.1">
    <property type="nucleotide sequence ID" value="NZ_CP014854.1"/>
</dbReference>